<feature type="binding site" evidence="25">
    <location>
        <position position="189"/>
    </location>
    <ligand>
        <name>ATP</name>
        <dbReference type="ChEBI" id="CHEBI:30616"/>
    </ligand>
</feature>
<keyword evidence="11" id="KW-0723">Serine/threonine-protein kinase</keyword>
<keyword evidence="20" id="KW-0114">cAMP</keyword>
<dbReference type="SUPFAM" id="SSF56112">
    <property type="entry name" value="Protein kinase-like (PK-like)"/>
    <property type="match status" value="1"/>
</dbReference>
<feature type="domain" description="AGC-kinase C-terminal" evidence="27">
    <location>
        <begin position="475"/>
        <end position="527"/>
    </location>
</feature>
<evidence type="ECO:0000256" key="4">
    <source>
        <dbReference type="ARBA" id="ARBA00004496"/>
    </source>
</evidence>
<keyword evidence="22" id="KW-0449">Lipoprotein</keyword>
<protein>
    <recommendedName>
        <fullName evidence="8">cAMP-dependent protein kinase catalytic subunit alpha</fullName>
        <ecNumber evidence="7">2.7.11.11</ecNumber>
    </recommendedName>
</protein>
<keyword evidence="18" id="KW-0496">Mitochondrion</keyword>
<dbReference type="GO" id="GO:0005524">
    <property type="term" value="F:ATP binding"/>
    <property type="evidence" value="ECO:0007669"/>
    <property type="project" value="UniProtKB-UniRule"/>
</dbReference>
<proteinExistence type="inferred from homology"/>
<keyword evidence="13" id="KW-0808">Transferase</keyword>
<comment type="catalytic activity">
    <reaction evidence="24">
        <text>L-seryl-[protein] + ATP = O-phospho-L-seryl-[protein] + ADP + H(+)</text>
        <dbReference type="Rhea" id="RHEA:17989"/>
        <dbReference type="Rhea" id="RHEA-COMP:9863"/>
        <dbReference type="Rhea" id="RHEA-COMP:11604"/>
        <dbReference type="ChEBI" id="CHEBI:15378"/>
        <dbReference type="ChEBI" id="CHEBI:29999"/>
        <dbReference type="ChEBI" id="CHEBI:30616"/>
        <dbReference type="ChEBI" id="CHEBI:83421"/>
        <dbReference type="ChEBI" id="CHEBI:456216"/>
        <dbReference type="EC" id="2.7.11.11"/>
    </reaction>
</comment>
<evidence type="ECO:0000259" key="26">
    <source>
        <dbReference type="PROSITE" id="PS50011"/>
    </source>
</evidence>
<evidence type="ECO:0000256" key="1">
    <source>
        <dbReference type="ARBA" id="ARBA00004123"/>
    </source>
</evidence>
<dbReference type="InterPro" id="IPR044109">
    <property type="entry name" value="STKc_PKA"/>
</dbReference>
<dbReference type="PROSITE" id="PS00107">
    <property type="entry name" value="PROTEIN_KINASE_ATP"/>
    <property type="match status" value="1"/>
</dbReference>
<evidence type="ECO:0000259" key="27">
    <source>
        <dbReference type="PROSITE" id="PS51285"/>
    </source>
</evidence>
<keyword evidence="14" id="KW-0519">Myristate</keyword>
<dbReference type="GO" id="GO:0005739">
    <property type="term" value="C:mitochondrion"/>
    <property type="evidence" value="ECO:0007669"/>
    <property type="project" value="UniProtKB-SubCell"/>
</dbReference>
<evidence type="ECO:0000313" key="29">
    <source>
        <dbReference type="Proteomes" id="UP000886611"/>
    </source>
</evidence>
<evidence type="ECO:0000256" key="17">
    <source>
        <dbReference type="ARBA" id="ARBA00022840"/>
    </source>
</evidence>
<dbReference type="Gene3D" id="3.30.200.20">
    <property type="entry name" value="Phosphorylase Kinase, domain 1"/>
    <property type="match status" value="2"/>
</dbReference>
<dbReference type="GO" id="GO:0005886">
    <property type="term" value="C:plasma membrane"/>
    <property type="evidence" value="ECO:0007669"/>
    <property type="project" value="UniProtKB-SubCell"/>
</dbReference>
<dbReference type="InterPro" id="IPR011009">
    <property type="entry name" value="Kinase-like_dom_sf"/>
</dbReference>
<comment type="caution">
    <text evidence="28">The sequence shown here is derived from an EMBL/GenBank/DDBJ whole genome shotgun (WGS) entry which is preliminary data.</text>
</comment>
<feature type="non-terminal residue" evidence="28">
    <location>
        <position position="527"/>
    </location>
</feature>
<keyword evidence="19" id="KW-0472">Membrane</keyword>
<gene>
    <name evidence="28" type="primary">Prkaca_0</name>
    <name evidence="28" type="ORF">GTO96_0005788</name>
</gene>
<dbReference type="PROSITE" id="PS00108">
    <property type="entry name" value="PROTEIN_KINASE_ST"/>
    <property type="match status" value="1"/>
</dbReference>
<evidence type="ECO:0000256" key="23">
    <source>
        <dbReference type="ARBA" id="ARBA00047292"/>
    </source>
</evidence>
<dbReference type="GO" id="GO:0005952">
    <property type="term" value="C:cAMP-dependent protein kinase complex"/>
    <property type="evidence" value="ECO:0007669"/>
    <property type="project" value="TreeGrafter"/>
</dbReference>
<keyword evidence="21" id="KW-0539">Nucleus</keyword>
<dbReference type="AlphaFoldDB" id="A0A8X8BUQ6"/>
<evidence type="ECO:0000256" key="19">
    <source>
        <dbReference type="ARBA" id="ARBA00023136"/>
    </source>
</evidence>
<evidence type="ECO:0000313" key="28">
    <source>
        <dbReference type="EMBL" id="KAG2471163.1"/>
    </source>
</evidence>
<sequence length="527" mass="59266">MDGRFVRVPPSGLDLGVGVRSVSVVAKADSLFDLHLERRYIGIALHLLPGSRALEMAAGGLTALFVCFVSAAVCISWDHQSLSRLKWEVRYGVGTGRDTLGSSISDEYSAFHLPLSSFAARGLACGCSLLMRVVHPNSRIPPSLTSFQECLWNTASLDQFERIKTLGTGSFGRVMLVKHKETGQHYAMKILDKQKVVKLKQIEHTLNEKRILQAVSFPFLVKLEYSFKDNSNLYMVMEYVPGGEMFSHLRRIGRFSEPHARFYAAQIVLTFEYLHSLDLIYRDLKPENLLIDQQGYLQVTDFGFAKRVKGRTWTLCGTPEYLAPEIILSKGYNKAVDWWALGVLIYEMAAGYPPFFADQPIQIYEKIVSGKVSHEEDQSHVTCWCGCALLYDAGASAHPTGPASSVTRLLGASRSDASEVAHERTVPFFRQVRFPSHFSSDLKDLLRNLLQVDLTKRFGNLKNAVNDIKGHKWFAATDWIAVYQKKVEAPFIPKCKGPGDTSNFDDYEEEEIRVSFTEKCAKEFAEF</sequence>
<evidence type="ECO:0000256" key="13">
    <source>
        <dbReference type="ARBA" id="ARBA00022679"/>
    </source>
</evidence>
<evidence type="ECO:0000256" key="25">
    <source>
        <dbReference type="PROSITE-ProRule" id="PRU10141"/>
    </source>
</evidence>
<dbReference type="PANTHER" id="PTHR24353:SF82">
    <property type="entry name" value="CAMP-DEPENDENT PROTEIN KINASE CATALYTIC SUBUNIT ALPHA"/>
    <property type="match status" value="1"/>
</dbReference>
<evidence type="ECO:0000256" key="18">
    <source>
        <dbReference type="ARBA" id="ARBA00023128"/>
    </source>
</evidence>
<dbReference type="InterPro" id="IPR000719">
    <property type="entry name" value="Prot_kinase_dom"/>
</dbReference>
<evidence type="ECO:0000256" key="11">
    <source>
        <dbReference type="ARBA" id="ARBA00022527"/>
    </source>
</evidence>
<dbReference type="PROSITE" id="PS51285">
    <property type="entry name" value="AGC_KINASE_CTER"/>
    <property type="match status" value="1"/>
</dbReference>
<dbReference type="GO" id="GO:0034237">
    <property type="term" value="F:protein kinase A regulatory subunit binding"/>
    <property type="evidence" value="ECO:0007669"/>
    <property type="project" value="TreeGrafter"/>
</dbReference>
<keyword evidence="15 25" id="KW-0547">Nucleotide-binding</keyword>
<dbReference type="FunFam" id="3.30.200.20:FF:000005">
    <property type="entry name" value="cAMP-dependent protein kinase catalytic subunit"/>
    <property type="match status" value="1"/>
</dbReference>
<dbReference type="Proteomes" id="UP000886611">
    <property type="component" value="Unassembled WGS sequence"/>
</dbReference>
<evidence type="ECO:0000256" key="9">
    <source>
        <dbReference type="ARBA" id="ARBA00022475"/>
    </source>
</evidence>
<dbReference type="InterPro" id="IPR000961">
    <property type="entry name" value="AGC-kinase_C"/>
</dbReference>
<evidence type="ECO:0000256" key="2">
    <source>
        <dbReference type="ARBA" id="ARBA00004173"/>
    </source>
</evidence>
<organism evidence="28 29">
    <name type="scientific">Polypterus senegalus</name>
    <name type="common">Senegal bichir</name>
    <dbReference type="NCBI Taxonomy" id="55291"/>
    <lineage>
        <taxon>Eukaryota</taxon>
        <taxon>Metazoa</taxon>
        <taxon>Chordata</taxon>
        <taxon>Craniata</taxon>
        <taxon>Vertebrata</taxon>
        <taxon>Euteleostomi</taxon>
        <taxon>Actinopterygii</taxon>
        <taxon>Polypteriformes</taxon>
        <taxon>Polypteridae</taxon>
        <taxon>Polypterus</taxon>
    </lineage>
</organism>
<dbReference type="GO" id="GO:0004691">
    <property type="term" value="F:cAMP-dependent protein kinase activity"/>
    <property type="evidence" value="ECO:0007669"/>
    <property type="project" value="UniProtKB-EC"/>
</dbReference>
<dbReference type="EMBL" id="JAATIS010000094">
    <property type="protein sequence ID" value="KAG2471163.1"/>
    <property type="molecule type" value="Genomic_DNA"/>
</dbReference>
<keyword evidence="29" id="KW-1185">Reference proteome</keyword>
<evidence type="ECO:0000256" key="7">
    <source>
        <dbReference type="ARBA" id="ARBA00012444"/>
    </source>
</evidence>
<evidence type="ECO:0000256" key="5">
    <source>
        <dbReference type="ARBA" id="ARBA00004635"/>
    </source>
</evidence>
<dbReference type="InterPro" id="IPR017441">
    <property type="entry name" value="Protein_kinase_ATP_BS"/>
</dbReference>
<evidence type="ECO:0000256" key="14">
    <source>
        <dbReference type="ARBA" id="ARBA00022707"/>
    </source>
</evidence>
<evidence type="ECO:0000256" key="8">
    <source>
        <dbReference type="ARBA" id="ARBA00020608"/>
    </source>
</evidence>
<keyword evidence="10" id="KW-0963">Cytoplasm</keyword>
<evidence type="ECO:0000256" key="20">
    <source>
        <dbReference type="ARBA" id="ARBA00023149"/>
    </source>
</evidence>
<evidence type="ECO:0000256" key="24">
    <source>
        <dbReference type="ARBA" id="ARBA00047454"/>
    </source>
</evidence>
<keyword evidence="12" id="KW-0597">Phosphoprotein</keyword>
<comment type="similarity">
    <text evidence="6">Belongs to the protein kinase superfamily. AGC Ser/Thr protein kinase family. cAMP subfamily.</text>
</comment>
<reference evidence="28 29" key="1">
    <citation type="journal article" date="2021" name="Cell">
        <title>Tracing the genetic footprints of vertebrate landing in non-teleost ray-finned fishes.</title>
        <authorList>
            <person name="Bi X."/>
            <person name="Wang K."/>
            <person name="Yang L."/>
            <person name="Pan H."/>
            <person name="Jiang H."/>
            <person name="Wei Q."/>
            <person name="Fang M."/>
            <person name="Yu H."/>
            <person name="Zhu C."/>
            <person name="Cai Y."/>
            <person name="He Y."/>
            <person name="Gan X."/>
            <person name="Zeng H."/>
            <person name="Yu D."/>
            <person name="Zhu Y."/>
            <person name="Jiang H."/>
            <person name="Qiu Q."/>
            <person name="Yang H."/>
            <person name="Zhang Y.E."/>
            <person name="Wang W."/>
            <person name="Zhu M."/>
            <person name="He S."/>
            <person name="Zhang G."/>
        </authorList>
    </citation>
    <scope>NUCLEOTIDE SEQUENCE [LARGE SCALE GENOMIC DNA]</scope>
    <source>
        <strain evidence="28">Bchr_013</strain>
    </source>
</reference>
<dbReference type="Gene3D" id="1.10.510.10">
    <property type="entry name" value="Transferase(Phosphotransferase) domain 1"/>
    <property type="match status" value="2"/>
</dbReference>
<evidence type="ECO:0000256" key="10">
    <source>
        <dbReference type="ARBA" id="ARBA00022490"/>
    </source>
</evidence>
<dbReference type="InterPro" id="IPR008271">
    <property type="entry name" value="Ser/Thr_kinase_AS"/>
</dbReference>
<comment type="subcellular location">
    <subcellularLocation>
        <location evidence="3">Cell membrane</location>
    </subcellularLocation>
    <subcellularLocation>
        <location evidence="4">Cytoplasm</location>
    </subcellularLocation>
    <subcellularLocation>
        <location evidence="5">Membrane</location>
        <topology evidence="5">Lipid-anchor</topology>
    </subcellularLocation>
    <subcellularLocation>
        <location evidence="2">Mitochondrion</location>
    </subcellularLocation>
    <subcellularLocation>
        <location evidence="1">Nucleus</location>
    </subcellularLocation>
</comment>
<dbReference type="EC" id="2.7.11.11" evidence="7"/>
<evidence type="ECO:0000256" key="15">
    <source>
        <dbReference type="ARBA" id="ARBA00022741"/>
    </source>
</evidence>
<evidence type="ECO:0000256" key="12">
    <source>
        <dbReference type="ARBA" id="ARBA00022553"/>
    </source>
</evidence>
<dbReference type="Pfam" id="PF00069">
    <property type="entry name" value="Pkinase"/>
    <property type="match status" value="1"/>
</dbReference>
<dbReference type="GO" id="GO:0005634">
    <property type="term" value="C:nucleus"/>
    <property type="evidence" value="ECO:0007669"/>
    <property type="project" value="UniProtKB-SubCell"/>
</dbReference>
<accession>A0A8X8BUQ6</accession>
<feature type="non-terminal residue" evidence="28">
    <location>
        <position position="1"/>
    </location>
</feature>
<evidence type="ECO:0000256" key="3">
    <source>
        <dbReference type="ARBA" id="ARBA00004236"/>
    </source>
</evidence>
<dbReference type="SMART" id="SM00133">
    <property type="entry name" value="S_TK_X"/>
    <property type="match status" value="1"/>
</dbReference>
<dbReference type="FunFam" id="1.10.510.10:FF:000558">
    <property type="entry name" value="cAMP-dependent protein kinase catalytic subunit beta"/>
    <property type="match status" value="1"/>
</dbReference>
<feature type="domain" description="Protein kinase" evidence="26">
    <location>
        <begin position="160"/>
        <end position="474"/>
    </location>
</feature>
<evidence type="ECO:0000256" key="21">
    <source>
        <dbReference type="ARBA" id="ARBA00023242"/>
    </source>
</evidence>
<evidence type="ECO:0000256" key="22">
    <source>
        <dbReference type="ARBA" id="ARBA00023288"/>
    </source>
</evidence>
<evidence type="ECO:0000256" key="6">
    <source>
        <dbReference type="ARBA" id="ARBA00007115"/>
    </source>
</evidence>
<dbReference type="SMART" id="SM00220">
    <property type="entry name" value="S_TKc"/>
    <property type="match status" value="1"/>
</dbReference>
<dbReference type="CDD" id="cd14209">
    <property type="entry name" value="STKc_PKA"/>
    <property type="match status" value="1"/>
</dbReference>
<keyword evidence="16 28" id="KW-0418">Kinase</keyword>
<dbReference type="PANTHER" id="PTHR24353">
    <property type="entry name" value="CYCLIC NUCLEOTIDE-DEPENDENT PROTEIN KINASE"/>
    <property type="match status" value="1"/>
</dbReference>
<keyword evidence="9" id="KW-1003">Cell membrane</keyword>
<dbReference type="PROSITE" id="PS50011">
    <property type="entry name" value="PROTEIN_KINASE_DOM"/>
    <property type="match status" value="1"/>
</dbReference>
<comment type="catalytic activity">
    <reaction evidence="23">
        <text>L-threonyl-[protein] + ATP = O-phospho-L-threonyl-[protein] + ADP + H(+)</text>
        <dbReference type="Rhea" id="RHEA:46608"/>
        <dbReference type="Rhea" id="RHEA-COMP:11060"/>
        <dbReference type="Rhea" id="RHEA-COMP:11605"/>
        <dbReference type="ChEBI" id="CHEBI:15378"/>
        <dbReference type="ChEBI" id="CHEBI:30013"/>
        <dbReference type="ChEBI" id="CHEBI:30616"/>
        <dbReference type="ChEBI" id="CHEBI:61977"/>
        <dbReference type="ChEBI" id="CHEBI:456216"/>
        <dbReference type="EC" id="2.7.11.11"/>
    </reaction>
</comment>
<name>A0A8X8BUQ6_POLSE</name>
<dbReference type="GO" id="GO:0005829">
    <property type="term" value="C:cytosol"/>
    <property type="evidence" value="ECO:0007669"/>
    <property type="project" value="TreeGrafter"/>
</dbReference>
<keyword evidence="17 25" id="KW-0067">ATP-binding</keyword>
<evidence type="ECO:0000256" key="16">
    <source>
        <dbReference type="ARBA" id="ARBA00022777"/>
    </source>
</evidence>